<protein>
    <recommendedName>
        <fullName evidence="3 8">Histidinol-phosphatase</fullName>
        <shortName evidence="8">HolPase</shortName>
        <ecNumber evidence="3 8">3.1.3.15</ecNumber>
    </recommendedName>
</protein>
<accession>A0A7G9FJ09</accession>
<dbReference type="InterPro" id="IPR004013">
    <property type="entry name" value="PHP_dom"/>
</dbReference>
<sequence>MLFPDYHFHTDFSSDCDEPMQAVIASAKEKGLSALCVTDHYDMDFPVRPEEPDVDFDLDLDSYYRTYHALSEKLVPEFDLRVGVELGVMPSTTKKLNAFVQAHPELDFIICSLHVVDGMDPYYPEYFEGKEDLSAYRHYFETLLACVKEFDNFNVCGHLDYIVRYGKTKADLFDIRDYADIFEELFQILVARGQGIEINTGSLYRGLSFPHPHTDILKMYKDAGGEIITVGSDAHHAEHIGYGFDAARDLLLSHGFRYYTTFKERKPEFHKIP</sequence>
<evidence type="ECO:0000256" key="7">
    <source>
        <dbReference type="ARBA" id="ARBA00049158"/>
    </source>
</evidence>
<dbReference type="GO" id="GO:0004401">
    <property type="term" value="F:histidinol-phosphatase activity"/>
    <property type="evidence" value="ECO:0007669"/>
    <property type="project" value="UniProtKB-UniRule"/>
</dbReference>
<dbReference type="KEGG" id="wcp:H9Q76_07145"/>
<dbReference type="Proteomes" id="UP000515819">
    <property type="component" value="Chromosome"/>
</dbReference>
<comment type="pathway">
    <text evidence="1 8">Amino-acid biosynthesis; L-histidine biosynthesis; L-histidine from 5-phospho-alpha-D-ribose 1-diphosphate: step 8/9.</text>
</comment>
<dbReference type="EMBL" id="CP060632">
    <property type="protein sequence ID" value="QNL98540.1"/>
    <property type="molecule type" value="Genomic_DNA"/>
</dbReference>
<gene>
    <name evidence="10" type="ORF">H9Q76_07145</name>
</gene>
<evidence type="ECO:0000256" key="5">
    <source>
        <dbReference type="ARBA" id="ARBA00022801"/>
    </source>
</evidence>
<dbReference type="UniPathway" id="UPA00031">
    <property type="reaction ID" value="UER00013"/>
</dbReference>
<dbReference type="PANTHER" id="PTHR21039">
    <property type="entry name" value="HISTIDINOL PHOSPHATASE-RELATED"/>
    <property type="match status" value="1"/>
</dbReference>
<evidence type="ECO:0000313" key="10">
    <source>
        <dbReference type="EMBL" id="QNL98540.1"/>
    </source>
</evidence>
<dbReference type="InterPro" id="IPR016195">
    <property type="entry name" value="Pol/histidinol_Pase-like"/>
</dbReference>
<dbReference type="GO" id="GO:0000105">
    <property type="term" value="P:L-histidine biosynthetic process"/>
    <property type="evidence" value="ECO:0007669"/>
    <property type="project" value="UniProtKB-UniRule"/>
</dbReference>
<evidence type="ECO:0000259" key="9">
    <source>
        <dbReference type="Pfam" id="PF02811"/>
    </source>
</evidence>
<evidence type="ECO:0000256" key="3">
    <source>
        <dbReference type="ARBA" id="ARBA00013085"/>
    </source>
</evidence>
<dbReference type="NCBIfam" id="TIGR01856">
    <property type="entry name" value="hisJ_fam"/>
    <property type="match status" value="1"/>
</dbReference>
<comment type="similarity">
    <text evidence="2 8">Belongs to the PHP hydrolase family. HisK subfamily.</text>
</comment>
<organism evidence="10 11">
    <name type="scientific">Wujia chipingensis</name>
    <dbReference type="NCBI Taxonomy" id="2763670"/>
    <lineage>
        <taxon>Bacteria</taxon>
        <taxon>Bacillati</taxon>
        <taxon>Bacillota</taxon>
        <taxon>Clostridia</taxon>
        <taxon>Lachnospirales</taxon>
        <taxon>Lachnospiraceae</taxon>
        <taxon>Wujia</taxon>
    </lineage>
</organism>
<evidence type="ECO:0000256" key="2">
    <source>
        <dbReference type="ARBA" id="ARBA00009152"/>
    </source>
</evidence>
<dbReference type="Gene3D" id="3.20.20.140">
    <property type="entry name" value="Metal-dependent hydrolases"/>
    <property type="match status" value="1"/>
</dbReference>
<dbReference type="SUPFAM" id="SSF89550">
    <property type="entry name" value="PHP domain-like"/>
    <property type="match status" value="1"/>
</dbReference>
<dbReference type="InterPro" id="IPR010140">
    <property type="entry name" value="Histidinol_P_phosphatase_HisJ"/>
</dbReference>
<keyword evidence="11" id="KW-1185">Reference proteome</keyword>
<dbReference type="Pfam" id="PF02811">
    <property type="entry name" value="PHP"/>
    <property type="match status" value="1"/>
</dbReference>
<dbReference type="AlphaFoldDB" id="A0A7G9FJ09"/>
<keyword evidence="5 8" id="KW-0378">Hydrolase</keyword>
<reference evidence="10 11" key="1">
    <citation type="submission" date="2020-08" db="EMBL/GenBank/DDBJ databases">
        <authorList>
            <person name="Liu C."/>
            <person name="Sun Q."/>
        </authorList>
    </citation>
    <scope>NUCLEOTIDE SEQUENCE [LARGE SCALE GENOMIC DNA]</scope>
    <source>
        <strain evidence="10 11">NSJ-4</strain>
    </source>
</reference>
<evidence type="ECO:0000256" key="6">
    <source>
        <dbReference type="ARBA" id="ARBA00023102"/>
    </source>
</evidence>
<evidence type="ECO:0000256" key="4">
    <source>
        <dbReference type="ARBA" id="ARBA00022605"/>
    </source>
</evidence>
<dbReference type="PANTHER" id="PTHR21039:SF0">
    <property type="entry name" value="HISTIDINOL-PHOSPHATASE"/>
    <property type="match status" value="1"/>
</dbReference>
<keyword evidence="6 8" id="KW-0368">Histidine biosynthesis</keyword>
<name>A0A7G9FJ09_9FIRM</name>
<evidence type="ECO:0000256" key="8">
    <source>
        <dbReference type="RuleBase" id="RU366003"/>
    </source>
</evidence>
<feature type="domain" description="PHP" evidence="9">
    <location>
        <begin position="5"/>
        <end position="200"/>
    </location>
</feature>
<dbReference type="GO" id="GO:0005737">
    <property type="term" value="C:cytoplasm"/>
    <property type="evidence" value="ECO:0007669"/>
    <property type="project" value="TreeGrafter"/>
</dbReference>
<evidence type="ECO:0000313" key="11">
    <source>
        <dbReference type="Proteomes" id="UP000515819"/>
    </source>
</evidence>
<comment type="catalytic activity">
    <reaction evidence="7 8">
        <text>L-histidinol phosphate + H2O = L-histidinol + phosphate</text>
        <dbReference type="Rhea" id="RHEA:14465"/>
        <dbReference type="ChEBI" id="CHEBI:15377"/>
        <dbReference type="ChEBI" id="CHEBI:43474"/>
        <dbReference type="ChEBI" id="CHEBI:57699"/>
        <dbReference type="ChEBI" id="CHEBI:57980"/>
        <dbReference type="EC" id="3.1.3.15"/>
    </reaction>
</comment>
<keyword evidence="4 8" id="KW-0028">Amino-acid biosynthesis</keyword>
<dbReference type="RefSeq" id="WP_249320876.1">
    <property type="nucleotide sequence ID" value="NZ_CP060632.1"/>
</dbReference>
<proteinExistence type="inferred from homology"/>
<evidence type="ECO:0000256" key="1">
    <source>
        <dbReference type="ARBA" id="ARBA00004970"/>
    </source>
</evidence>
<dbReference type="EC" id="3.1.3.15" evidence="3 8"/>